<dbReference type="Gene3D" id="3.40.50.450">
    <property type="match status" value="1"/>
</dbReference>
<dbReference type="InterPro" id="IPR041164">
    <property type="entry name" value="LDcluster4"/>
</dbReference>
<sequence length="240" mass="26410">MVGVLSAARSSPSVLHDAAPRPGATIPTMNRQRRFRHFRSVTVFGWSESHPGDAVYEAARETACLLARHGLTVVSGGFGGEMEAAARGAKEGGGKTIGVTFYPALATKFEAGKGASSYLDQEIKTKTYLERTLKLIALGDAFICFNGGTGTISEWGMAWGLARIYYGRHKPLVMFGDFWNDVVDVIERTMHLRPEEEKVYRIVASSSGALDALREFDRKAKGAHPHYAFLMPERDFVLRH</sequence>
<gene>
    <name evidence="2" type="ORF">E6H02_00700</name>
</gene>
<evidence type="ECO:0000256" key="1">
    <source>
        <dbReference type="SAM" id="MobiDB-lite"/>
    </source>
</evidence>
<dbReference type="Pfam" id="PF18306">
    <property type="entry name" value="LDcluster4"/>
    <property type="match status" value="1"/>
</dbReference>
<accession>A0A537M8A0</accession>
<feature type="region of interest" description="Disordered" evidence="1">
    <location>
        <begin position="1"/>
        <end position="28"/>
    </location>
</feature>
<dbReference type="Proteomes" id="UP000320393">
    <property type="component" value="Unassembled WGS sequence"/>
</dbReference>
<evidence type="ECO:0000313" key="2">
    <source>
        <dbReference type="EMBL" id="TMJ16481.1"/>
    </source>
</evidence>
<name>A0A537M8A0_9BACT</name>
<evidence type="ECO:0000313" key="3">
    <source>
        <dbReference type="Proteomes" id="UP000320393"/>
    </source>
</evidence>
<dbReference type="SUPFAM" id="SSF102405">
    <property type="entry name" value="MCP/YpsA-like"/>
    <property type="match status" value="1"/>
</dbReference>
<dbReference type="PANTHER" id="PTHR43393:SF3">
    <property type="entry name" value="LYSINE DECARBOXYLASE-LIKE PROTEIN"/>
    <property type="match status" value="1"/>
</dbReference>
<dbReference type="InterPro" id="IPR052341">
    <property type="entry name" value="LOG_family_nucleotidases"/>
</dbReference>
<dbReference type="PANTHER" id="PTHR43393">
    <property type="entry name" value="CYTOKININ RIBOSIDE 5'-MONOPHOSPHATE PHOSPHORIBOHYDROLASE"/>
    <property type="match status" value="1"/>
</dbReference>
<dbReference type="AlphaFoldDB" id="A0A537M8A0"/>
<reference evidence="2 3" key="1">
    <citation type="journal article" date="2019" name="Nat. Microbiol.">
        <title>Mediterranean grassland soil C-N compound turnover is dependent on rainfall and depth, and is mediated by genomically divergent microorganisms.</title>
        <authorList>
            <person name="Diamond S."/>
            <person name="Andeer P.F."/>
            <person name="Li Z."/>
            <person name="Crits-Christoph A."/>
            <person name="Burstein D."/>
            <person name="Anantharaman K."/>
            <person name="Lane K.R."/>
            <person name="Thomas B.C."/>
            <person name="Pan C."/>
            <person name="Northen T.R."/>
            <person name="Banfield J.F."/>
        </authorList>
    </citation>
    <scope>NUCLEOTIDE SEQUENCE [LARGE SCALE GENOMIC DNA]</scope>
    <source>
        <strain evidence="2">NP_5</strain>
    </source>
</reference>
<comment type="caution">
    <text evidence="2">The sequence shown here is derived from an EMBL/GenBank/DDBJ whole genome shotgun (WGS) entry which is preliminary data.</text>
</comment>
<dbReference type="GO" id="GO:0005829">
    <property type="term" value="C:cytosol"/>
    <property type="evidence" value="ECO:0007669"/>
    <property type="project" value="TreeGrafter"/>
</dbReference>
<dbReference type="EMBL" id="VBAM01000021">
    <property type="protein sequence ID" value="TMJ16481.1"/>
    <property type="molecule type" value="Genomic_DNA"/>
</dbReference>
<proteinExistence type="predicted"/>
<organism evidence="2 3">
    <name type="scientific">Candidatus Segetimicrobium genomatis</name>
    <dbReference type="NCBI Taxonomy" id="2569760"/>
    <lineage>
        <taxon>Bacteria</taxon>
        <taxon>Bacillati</taxon>
        <taxon>Candidatus Sysuimicrobiota</taxon>
        <taxon>Candidatus Sysuimicrobiia</taxon>
        <taxon>Candidatus Sysuimicrobiales</taxon>
        <taxon>Candidatus Segetimicrobiaceae</taxon>
        <taxon>Candidatus Segetimicrobium</taxon>
    </lineage>
</organism>
<protein>
    <submittedName>
        <fullName evidence="2">LOG family protein</fullName>
    </submittedName>
</protein>